<feature type="domain" description="CBS" evidence="2">
    <location>
        <begin position="22"/>
        <end position="81"/>
    </location>
</feature>
<dbReference type="InterPro" id="IPR046342">
    <property type="entry name" value="CBS_dom_sf"/>
</dbReference>
<organism evidence="3 4">
    <name type="scientific">Candida verbasci</name>
    <dbReference type="NCBI Taxonomy" id="1227364"/>
    <lineage>
        <taxon>Eukaryota</taxon>
        <taxon>Fungi</taxon>
        <taxon>Dikarya</taxon>
        <taxon>Ascomycota</taxon>
        <taxon>Saccharomycotina</taxon>
        <taxon>Pichiomycetes</taxon>
        <taxon>Debaryomycetaceae</taxon>
        <taxon>Candida/Lodderomyces clade</taxon>
        <taxon>Candida</taxon>
    </lineage>
</organism>
<keyword evidence="4" id="KW-1185">Reference proteome</keyword>
<sequence length="178" mass="20644">MTDNPILFHRKDYRGATIEDLNLPPAISINPSSSIYEAFKIGFEYEFSYLPVINEINKKLLGVINIDSLKHSKIEHAKHENVLVKDYMIWFNQKSKINYEKNFNKQIQKTLPNTKIVKPTNGKRYQLLTPYTPLETLANFFNSGEYFAVITGDDGNFVYGVVTPEDLIKYEKSRPFKL</sequence>
<dbReference type="PROSITE" id="PS51371">
    <property type="entry name" value="CBS"/>
    <property type="match status" value="1"/>
</dbReference>
<keyword evidence="1" id="KW-0129">CBS domain</keyword>
<evidence type="ECO:0000259" key="2">
    <source>
        <dbReference type="PROSITE" id="PS51371"/>
    </source>
</evidence>
<evidence type="ECO:0000313" key="3">
    <source>
        <dbReference type="EMBL" id="CAI5758102.1"/>
    </source>
</evidence>
<dbReference type="PANTHER" id="PTHR42115">
    <property type="entry name" value="BETA-SYNTHASE (BETA-THIONASE), PUTATIVE (AFU_ORTHOLOGUE AFUA_3G08420)-RELATED"/>
    <property type="match status" value="1"/>
</dbReference>
<reference evidence="3" key="1">
    <citation type="submission" date="2022-12" db="EMBL/GenBank/DDBJ databases">
        <authorList>
            <person name="Brejova B."/>
        </authorList>
    </citation>
    <scope>NUCLEOTIDE SEQUENCE</scope>
</reference>
<name>A0A9W4TWX8_9ASCO</name>
<evidence type="ECO:0000313" key="4">
    <source>
        <dbReference type="Proteomes" id="UP001152885"/>
    </source>
</evidence>
<dbReference type="InterPro" id="IPR000644">
    <property type="entry name" value="CBS_dom"/>
</dbReference>
<comment type="caution">
    <text evidence="3">The sequence shown here is derived from an EMBL/GenBank/DDBJ whole genome shotgun (WGS) entry which is preliminary data.</text>
</comment>
<gene>
    <name evidence="3" type="ORF">CANVERA_P2615</name>
</gene>
<dbReference type="Proteomes" id="UP001152885">
    <property type="component" value="Unassembled WGS sequence"/>
</dbReference>
<protein>
    <recommendedName>
        <fullName evidence="2">CBS domain-containing protein</fullName>
    </recommendedName>
</protein>
<dbReference type="PANTHER" id="PTHR42115:SF1">
    <property type="entry name" value="BETA-SYNTHASE (BETA-THIONASE), PUTATIVE (AFU_ORTHOLOGUE AFUA_3G08420)-RELATED"/>
    <property type="match status" value="1"/>
</dbReference>
<proteinExistence type="predicted"/>
<dbReference type="OrthoDB" id="2536440at2759"/>
<dbReference type="SUPFAM" id="SSF54631">
    <property type="entry name" value="CBS-domain pair"/>
    <property type="match status" value="1"/>
</dbReference>
<dbReference type="Pfam" id="PF00571">
    <property type="entry name" value="CBS"/>
    <property type="match status" value="2"/>
</dbReference>
<accession>A0A9W4TWX8</accession>
<dbReference type="Gene3D" id="3.10.580.10">
    <property type="entry name" value="CBS-domain"/>
    <property type="match status" value="1"/>
</dbReference>
<evidence type="ECO:0000256" key="1">
    <source>
        <dbReference type="PROSITE-ProRule" id="PRU00703"/>
    </source>
</evidence>
<dbReference type="AlphaFoldDB" id="A0A9W4TWX8"/>
<dbReference type="EMBL" id="CANTUO010000002">
    <property type="protein sequence ID" value="CAI5758102.1"/>
    <property type="molecule type" value="Genomic_DNA"/>
</dbReference>